<keyword evidence="5 7" id="KW-0408">Iron</keyword>
<accession>A0ABT3FL50</accession>
<evidence type="ECO:0000256" key="2">
    <source>
        <dbReference type="ARBA" id="ARBA00022617"/>
    </source>
</evidence>
<dbReference type="PROSITE" id="PS00086">
    <property type="entry name" value="CYTOCHROME_P450"/>
    <property type="match status" value="1"/>
</dbReference>
<dbReference type="SUPFAM" id="SSF48264">
    <property type="entry name" value="Cytochrome P450"/>
    <property type="match status" value="1"/>
</dbReference>
<keyword evidence="3 7" id="KW-0479">Metal-binding</keyword>
<dbReference type="InterPro" id="IPR017972">
    <property type="entry name" value="Cyt_P450_CS"/>
</dbReference>
<dbReference type="Pfam" id="PF00067">
    <property type="entry name" value="p450"/>
    <property type="match status" value="1"/>
</dbReference>
<organism evidence="8 9">
    <name type="scientific">Luteolibacter flavescens</name>
    <dbReference type="NCBI Taxonomy" id="1859460"/>
    <lineage>
        <taxon>Bacteria</taxon>
        <taxon>Pseudomonadati</taxon>
        <taxon>Verrucomicrobiota</taxon>
        <taxon>Verrucomicrobiia</taxon>
        <taxon>Verrucomicrobiales</taxon>
        <taxon>Verrucomicrobiaceae</taxon>
        <taxon>Luteolibacter</taxon>
    </lineage>
</organism>
<evidence type="ECO:0000256" key="4">
    <source>
        <dbReference type="ARBA" id="ARBA00023002"/>
    </source>
</evidence>
<keyword evidence="4 7" id="KW-0560">Oxidoreductase</keyword>
<comment type="similarity">
    <text evidence="1 7">Belongs to the cytochrome P450 family.</text>
</comment>
<keyword evidence="6 7" id="KW-0503">Monooxygenase</keyword>
<dbReference type="RefSeq" id="WP_264500246.1">
    <property type="nucleotide sequence ID" value="NZ_JAPDDS010000003.1"/>
</dbReference>
<dbReference type="InterPro" id="IPR001128">
    <property type="entry name" value="Cyt_P450"/>
</dbReference>
<dbReference type="Proteomes" id="UP001207930">
    <property type="component" value="Unassembled WGS sequence"/>
</dbReference>
<evidence type="ECO:0000256" key="5">
    <source>
        <dbReference type="ARBA" id="ARBA00023004"/>
    </source>
</evidence>
<dbReference type="EMBL" id="JAPDDS010000003">
    <property type="protein sequence ID" value="MCW1884285.1"/>
    <property type="molecule type" value="Genomic_DNA"/>
</dbReference>
<dbReference type="InterPro" id="IPR002401">
    <property type="entry name" value="Cyt_P450_E_grp-I"/>
</dbReference>
<dbReference type="PANTHER" id="PTHR24291:SF50">
    <property type="entry name" value="BIFUNCTIONAL ALBAFLAVENONE MONOOXYGENASE_TERPENE SYNTHASE"/>
    <property type="match status" value="1"/>
</dbReference>
<dbReference type="PRINTS" id="PR00385">
    <property type="entry name" value="P450"/>
</dbReference>
<proteinExistence type="inferred from homology"/>
<evidence type="ECO:0000313" key="9">
    <source>
        <dbReference type="Proteomes" id="UP001207930"/>
    </source>
</evidence>
<evidence type="ECO:0000256" key="1">
    <source>
        <dbReference type="ARBA" id="ARBA00010617"/>
    </source>
</evidence>
<dbReference type="PANTHER" id="PTHR24291">
    <property type="entry name" value="CYTOCHROME P450 FAMILY 4"/>
    <property type="match status" value="1"/>
</dbReference>
<dbReference type="PRINTS" id="PR00463">
    <property type="entry name" value="EP450I"/>
</dbReference>
<evidence type="ECO:0000256" key="7">
    <source>
        <dbReference type="RuleBase" id="RU000461"/>
    </source>
</evidence>
<dbReference type="InterPro" id="IPR036396">
    <property type="entry name" value="Cyt_P450_sf"/>
</dbReference>
<dbReference type="Gene3D" id="1.10.630.10">
    <property type="entry name" value="Cytochrome P450"/>
    <property type="match status" value="1"/>
</dbReference>
<protein>
    <submittedName>
        <fullName evidence="8">Cytochrome P450</fullName>
    </submittedName>
</protein>
<comment type="caution">
    <text evidence="8">The sequence shown here is derived from an EMBL/GenBank/DDBJ whole genome shotgun (WGS) entry which is preliminary data.</text>
</comment>
<evidence type="ECO:0000313" key="8">
    <source>
        <dbReference type="EMBL" id="MCW1884285.1"/>
    </source>
</evidence>
<evidence type="ECO:0000256" key="6">
    <source>
        <dbReference type="ARBA" id="ARBA00023033"/>
    </source>
</evidence>
<dbReference type="InterPro" id="IPR050196">
    <property type="entry name" value="Cytochrome_P450_Monoox"/>
</dbReference>
<reference evidence="8 9" key="1">
    <citation type="submission" date="2022-10" db="EMBL/GenBank/DDBJ databases">
        <title>Luteolibacter flavescens strain MCCC 1K03193, whole genome shotgun sequencing project.</title>
        <authorList>
            <person name="Zhao G."/>
            <person name="Shen L."/>
        </authorList>
    </citation>
    <scope>NUCLEOTIDE SEQUENCE [LARGE SCALE GENOMIC DNA]</scope>
    <source>
        <strain evidence="8 9">MCCC 1K03193</strain>
    </source>
</reference>
<name>A0ABT3FL50_9BACT</name>
<keyword evidence="2 7" id="KW-0349">Heme</keyword>
<gene>
    <name evidence="8" type="ORF">OKA04_06045</name>
</gene>
<evidence type="ECO:0000256" key="3">
    <source>
        <dbReference type="ARBA" id="ARBA00022723"/>
    </source>
</evidence>
<keyword evidence="9" id="KW-1185">Reference proteome</keyword>
<sequence>MTHQSTTPRSAIAPERPFTGRLAVTPPFHRQWMLAGNPARFFERLIRDHGDFVRYRGIISFHLINHPELVHQVLKATHRQFDKNSRVYNRFRNAFGDGLVTAEGERWKRQRKMLHPIFSSASIRRFFDLMLESANATAERWSVRARSGEVFNMAAEMDHLMLEIAGRAFFSQAFDRTADRISGWTHAINRYCAIPPLPVISDLRFPTPLNLKLRRVLSEYRDFVRDVIRDRMAGGMKDDLLGVLLTSKDEDTGEPMGEEDIAEEVLGMIIGGHETSSTAMTWIWHELHHHPRIEQRLVEEIEAVCGNAPVTLDQLPHLRLTTMVIQETLRLHPPFWFENRNTISDVELGGVIIPRGSMIVFSRYSVQRHPDFWECPDEFRPERFDPESPENGEGSRAFIPFGSGPRVCIGRHFAMMELVVILVTILQRYRVIVDASDRHEMAARMTMVPKHGLKVRLETRTDFLPA</sequence>